<reference evidence="1" key="1">
    <citation type="submission" date="2023-03" db="EMBL/GenBank/DDBJ databases">
        <title>Massive genome expansion in bonnet fungi (Mycena s.s.) driven by repeated elements and novel gene families across ecological guilds.</title>
        <authorList>
            <consortium name="Lawrence Berkeley National Laboratory"/>
            <person name="Harder C.B."/>
            <person name="Miyauchi S."/>
            <person name="Viragh M."/>
            <person name="Kuo A."/>
            <person name="Thoen E."/>
            <person name="Andreopoulos B."/>
            <person name="Lu D."/>
            <person name="Skrede I."/>
            <person name="Drula E."/>
            <person name="Henrissat B."/>
            <person name="Morin E."/>
            <person name="Kohler A."/>
            <person name="Barry K."/>
            <person name="LaButti K."/>
            <person name="Morin E."/>
            <person name="Salamov A."/>
            <person name="Lipzen A."/>
            <person name="Mereny Z."/>
            <person name="Hegedus B."/>
            <person name="Baldrian P."/>
            <person name="Stursova M."/>
            <person name="Weitz H."/>
            <person name="Taylor A."/>
            <person name="Grigoriev I.V."/>
            <person name="Nagy L.G."/>
            <person name="Martin F."/>
            <person name="Kauserud H."/>
        </authorList>
    </citation>
    <scope>NUCLEOTIDE SEQUENCE</scope>
    <source>
        <strain evidence="1">CBHHK002</strain>
    </source>
</reference>
<dbReference type="AlphaFoldDB" id="A0AAD6Z5B1"/>
<evidence type="ECO:0008006" key="3">
    <source>
        <dbReference type="Google" id="ProtNLM"/>
    </source>
</evidence>
<name>A0AAD6Z5B1_9AGAR</name>
<organism evidence="1 2">
    <name type="scientific">Mycena albidolilacea</name>
    <dbReference type="NCBI Taxonomy" id="1033008"/>
    <lineage>
        <taxon>Eukaryota</taxon>
        <taxon>Fungi</taxon>
        <taxon>Dikarya</taxon>
        <taxon>Basidiomycota</taxon>
        <taxon>Agaricomycotina</taxon>
        <taxon>Agaricomycetes</taxon>
        <taxon>Agaricomycetidae</taxon>
        <taxon>Agaricales</taxon>
        <taxon>Marasmiineae</taxon>
        <taxon>Mycenaceae</taxon>
        <taxon>Mycena</taxon>
    </lineage>
</organism>
<sequence length="153" mass="16882">MDSTKRPHTSALPVILLGDDALQSTITQICNASAHADVDAACAYPLFVPPHAYETFISHEPPPTDSWITVETTPGEHRLLVRLPGFQRNGITLTRRKHRVLHVVADLWCEPGEGGGHFERCISFGDDVHLAQVRAEFELGAGLLRIVIPRNMT</sequence>
<dbReference type="CDD" id="cd00298">
    <property type="entry name" value="ACD_sHsps_p23-like"/>
    <property type="match status" value="1"/>
</dbReference>
<protein>
    <recommendedName>
        <fullName evidence="3">SHSP domain-containing protein</fullName>
    </recommendedName>
</protein>
<evidence type="ECO:0000313" key="1">
    <source>
        <dbReference type="EMBL" id="KAJ7307758.1"/>
    </source>
</evidence>
<comment type="caution">
    <text evidence="1">The sequence shown here is derived from an EMBL/GenBank/DDBJ whole genome shotgun (WGS) entry which is preliminary data.</text>
</comment>
<keyword evidence="2" id="KW-1185">Reference proteome</keyword>
<dbReference type="Proteomes" id="UP001218218">
    <property type="component" value="Unassembled WGS sequence"/>
</dbReference>
<gene>
    <name evidence="1" type="ORF">DFH08DRAFT_719983</name>
</gene>
<dbReference type="EMBL" id="JARIHO010000087">
    <property type="protein sequence ID" value="KAJ7307758.1"/>
    <property type="molecule type" value="Genomic_DNA"/>
</dbReference>
<evidence type="ECO:0000313" key="2">
    <source>
        <dbReference type="Proteomes" id="UP001218218"/>
    </source>
</evidence>
<dbReference type="InterPro" id="IPR008978">
    <property type="entry name" value="HSP20-like_chaperone"/>
</dbReference>
<dbReference type="SUPFAM" id="SSF49764">
    <property type="entry name" value="HSP20-like chaperones"/>
    <property type="match status" value="1"/>
</dbReference>
<proteinExistence type="predicted"/>
<accession>A0AAD6Z5B1</accession>
<dbReference type="Gene3D" id="2.60.40.790">
    <property type="match status" value="1"/>
</dbReference>